<dbReference type="InterPro" id="IPR023214">
    <property type="entry name" value="HAD_sf"/>
</dbReference>
<organism evidence="1 2">
    <name type="scientific">Stenotrophomonas maltophilia (strain R551-3)</name>
    <dbReference type="NCBI Taxonomy" id="391008"/>
    <lineage>
        <taxon>Bacteria</taxon>
        <taxon>Pseudomonadati</taxon>
        <taxon>Pseudomonadota</taxon>
        <taxon>Gammaproteobacteria</taxon>
        <taxon>Lysobacterales</taxon>
        <taxon>Lysobacteraceae</taxon>
        <taxon>Stenotrophomonas</taxon>
        <taxon>Stenotrophomonas maltophilia group</taxon>
    </lineage>
</organism>
<proteinExistence type="predicted"/>
<dbReference type="InterPro" id="IPR006439">
    <property type="entry name" value="HAD-SF_hydro_IA"/>
</dbReference>
<accession>B4SJ31</accession>
<dbReference type="OrthoDB" id="5623813at2"/>
<gene>
    <name evidence="1" type="ordered locus">Smal_3457</name>
</gene>
<dbReference type="Proteomes" id="UP000001867">
    <property type="component" value="Chromosome"/>
</dbReference>
<evidence type="ECO:0000313" key="2">
    <source>
        <dbReference type="Proteomes" id="UP000001867"/>
    </source>
</evidence>
<dbReference type="GO" id="GO:0016787">
    <property type="term" value="F:hydrolase activity"/>
    <property type="evidence" value="ECO:0007669"/>
    <property type="project" value="UniProtKB-KW"/>
</dbReference>
<dbReference type="eggNOG" id="COG0546">
    <property type="taxonomic scope" value="Bacteria"/>
</dbReference>
<dbReference type="PANTHER" id="PTHR43885:SF1">
    <property type="entry name" value="SUPERFAMILY HYDROLASE, PUTATIVE (AFU_ORTHOLOGUE AFUA_4G13290)-RELATED"/>
    <property type="match status" value="1"/>
</dbReference>
<dbReference type="Gene3D" id="1.10.260.80">
    <property type="match status" value="1"/>
</dbReference>
<dbReference type="SFLD" id="SFLDS00003">
    <property type="entry name" value="Haloacid_Dehalogenase"/>
    <property type="match status" value="1"/>
</dbReference>
<dbReference type="NCBIfam" id="TIGR01549">
    <property type="entry name" value="HAD-SF-IA-v1"/>
    <property type="match status" value="1"/>
</dbReference>
<dbReference type="SFLD" id="SFLDG01129">
    <property type="entry name" value="C1.5:_HAD__Beta-PGM__Phosphata"/>
    <property type="match status" value="1"/>
</dbReference>
<protein>
    <submittedName>
        <fullName evidence="1">HAD-superfamily hydrolase, subfamily IA, variant 1</fullName>
    </submittedName>
</protein>
<dbReference type="Pfam" id="PF00702">
    <property type="entry name" value="Hydrolase"/>
    <property type="match status" value="1"/>
</dbReference>
<dbReference type="PANTHER" id="PTHR43885">
    <property type="entry name" value="HALOACID DEHALOGENASE-LIKE HYDROLASE"/>
    <property type="match status" value="1"/>
</dbReference>
<dbReference type="STRING" id="391008.Smal_3457"/>
<dbReference type="RefSeq" id="WP_012512134.1">
    <property type="nucleotide sequence ID" value="NC_011071.1"/>
</dbReference>
<dbReference type="AlphaFoldDB" id="B4SJ31"/>
<dbReference type="KEGG" id="smt:Smal_3457"/>
<dbReference type="CDD" id="cd01427">
    <property type="entry name" value="HAD_like"/>
    <property type="match status" value="1"/>
</dbReference>
<name>B4SJ31_STRM5</name>
<dbReference type="SUPFAM" id="SSF56784">
    <property type="entry name" value="HAD-like"/>
    <property type="match status" value="1"/>
</dbReference>
<evidence type="ECO:0000313" key="1">
    <source>
        <dbReference type="EMBL" id="ACF53156.1"/>
    </source>
</evidence>
<keyword evidence="1" id="KW-0378">Hydrolase</keyword>
<dbReference type="EMBL" id="CP001111">
    <property type="protein sequence ID" value="ACF53156.1"/>
    <property type="molecule type" value="Genomic_DNA"/>
</dbReference>
<sequence>MTLAVPVVDARAVPALSAIRHWVFDMDGTLTVAMHDFARIKRELAIPAQDDILTHLAALPAAEASAKHAWLLAHERELAAASVPATGAVALVRALQGAGCRLGILTRNVRNLAQVTLQAIGLGDVFAEEDIIGRDEAEPKPSPDGLQYFLQRWQVDPAQVVMVGDYRFDLECGRAAGTRTLLVNAPDNPWPDMACWHMADCAAVLEHWQR</sequence>
<reference evidence="1 2" key="1">
    <citation type="submission" date="2008-06" db="EMBL/GenBank/DDBJ databases">
        <title>Complete sequence of Stenotrophomonas maltophilia R551-3.</title>
        <authorList>
            <consortium name="US DOE Joint Genome Institute"/>
            <person name="Lucas S."/>
            <person name="Copeland A."/>
            <person name="Lapidus A."/>
            <person name="Glavina del Rio T."/>
            <person name="Dalin E."/>
            <person name="Tice H."/>
            <person name="Pitluck S."/>
            <person name="Chain P."/>
            <person name="Malfatti S."/>
            <person name="Shin M."/>
            <person name="Vergez L."/>
            <person name="Lang D."/>
            <person name="Schmutz J."/>
            <person name="Larimer F."/>
            <person name="Land M."/>
            <person name="Hauser L."/>
            <person name="Kyrpides N."/>
            <person name="Mikhailova N."/>
            <person name="Taghavi S."/>
            <person name="Monchy S."/>
            <person name="Newman L."/>
            <person name="Vangronsveld J."/>
            <person name="van der Lelie D."/>
            <person name="Richardson P."/>
        </authorList>
    </citation>
    <scope>NUCLEOTIDE SEQUENCE [LARGE SCALE GENOMIC DNA]</scope>
    <source>
        <strain evidence="1 2">R551-3</strain>
    </source>
</reference>
<dbReference type="InterPro" id="IPR036412">
    <property type="entry name" value="HAD-like_sf"/>
</dbReference>
<dbReference type="HOGENOM" id="CLU_045011_11_3_6"/>
<dbReference type="Gene3D" id="3.40.50.1000">
    <property type="entry name" value="HAD superfamily/HAD-like"/>
    <property type="match status" value="1"/>
</dbReference>